<dbReference type="Proteomes" id="UP000034739">
    <property type="component" value="Unassembled WGS sequence"/>
</dbReference>
<keyword evidence="1" id="KW-1133">Transmembrane helix</keyword>
<feature type="transmembrane region" description="Helical" evidence="1">
    <location>
        <begin position="86"/>
        <end position="110"/>
    </location>
</feature>
<keyword evidence="1" id="KW-0472">Membrane</keyword>
<proteinExistence type="predicted"/>
<dbReference type="InterPro" id="IPR043993">
    <property type="entry name" value="T4SS_pilin"/>
</dbReference>
<evidence type="ECO:0000313" key="3">
    <source>
        <dbReference type="Proteomes" id="UP000034739"/>
    </source>
</evidence>
<reference evidence="2 3" key="1">
    <citation type="journal article" date="2015" name="Nature">
        <title>rRNA introns, odd ribosomes, and small enigmatic genomes across a large radiation of phyla.</title>
        <authorList>
            <person name="Brown C.T."/>
            <person name="Hug L.A."/>
            <person name="Thomas B.C."/>
            <person name="Sharon I."/>
            <person name="Castelle C.J."/>
            <person name="Singh A."/>
            <person name="Wilkins M.J."/>
            <person name="Williams K.H."/>
            <person name="Banfield J.F."/>
        </authorList>
    </citation>
    <scope>NUCLEOTIDE SEQUENCE [LARGE SCALE GENOMIC DNA]</scope>
</reference>
<name>A0A0G1U1V9_9BACT</name>
<evidence type="ECO:0000313" key="2">
    <source>
        <dbReference type="EMBL" id="KKU88064.1"/>
    </source>
</evidence>
<comment type="caution">
    <text evidence="2">The sequence shown here is derived from an EMBL/GenBank/DDBJ whole genome shotgun (WGS) entry which is preliminary data.</text>
</comment>
<sequence>MNTLLAQAPAIKLPNAEGTPVPIPYPTEMQSFIFASKSLGDIISRAVLFVLAFAGIGLLLMLLASGFEYLTSAGDAKKLEGAKQRLTYSIVGFLLIFTAFWLVQIAGRIFGLTEVQNIFK</sequence>
<dbReference type="Pfam" id="PF18895">
    <property type="entry name" value="T4SS_pilin"/>
    <property type="match status" value="1"/>
</dbReference>
<protein>
    <submittedName>
        <fullName evidence="2">Uncharacterized protein</fullName>
    </submittedName>
</protein>
<organism evidence="2 3">
    <name type="scientific">Candidatus Gottesmanbacteria bacterium GW2011_GWA2_47_9</name>
    <dbReference type="NCBI Taxonomy" id="1618445"/>
    <lineage>
        <taxon>Bacteria</taxon>
        <taxon>Candidatus Gottesmaniibacteriota</taxon>
    </lineage>
</organism>
<evidence type="ECO:0000256" key="1">
    <source>
        <dbReference type="SAM" id="Phobius"/>
    </source>
</evidence>
<gene>
    <name evidence="2" type="ORF">UY16_C0014G0024</name>
</gene>
<feature type="transmembrane region" description="Helical" evidence="1">
    <location>
        <begin position="42"/>
        <end position="65"/>
    </location>
</feature>
<dbReference type="AlphaFoldDB" id="A0A0G1U1V9"/>
<dbReference type="EMBL" id="LCOY01000014">
    <property type="protein sequence ID" value="KKU88064.1"/>
    <property type="molecule type" value="Genomic_DNA"/>
</dbReference>
<keyword evidence="1" id="KW-0812">Transmembrane</keyword>
<accession>A0A0G1U1V9</accession>